<evidence type="ECO:0000256" key="4">
    <source>
        <dbReference type="SAM" id="MobiDB-lite"/>
    </source>
</evidence>
<evidence type="ECO:0000259" key="5">
    <source>
        <dbReference type="PROSITE" id="PS50949"/>
    </source>
</evidence>
<dbReference type="Pfam" id="PF00392">
    <property type="entry name" value="GntR"/>
    <property type="match status" value="1"/>
</dbReference>
<name>A0ABN6P292_9PROT</name>
<dbReference type="SMART" id="SM00895">
    <property type="entry name" value="FCD"/>
    <property type="match status" value="1"/>
</dbReference>
<proteinExistence type="predicted"/>
<dbReference type="InterPro" id="IPR036390">
    <property type="entry name" value="WH_DNA-bd_sf"/>
</dbReference>
<sequence length="242" mass="26334">MPAQRPQADAFTPLGRELLSEQVTRIVVDGLLAGTLHPGDRLVEEEIARALRISRSPVREAFAELLTSGVLVKDPGRGTTIRRWSVRDVEEFYAVRALLEGEAASCVAERVKRAGLGALPGIVQTMGEAALKRDESTLIDLDLQFHREIWRLSGNGFLEKVLLGLAPQYRIFLALNVDIHADLAEVATLHADVVAEISSGSAARARSAVRAHLEASSRRMIAGMQADGTTSPTAPKRRRSQD</sequence>
<dbReference type="Gene3D" id="1.20.120.530">
    <property type="entry name" value="GntR ligand-binding domain-like"/>
    <property type="match status" value="1"/>
</dbReference>
<dbReference type="CDD" id="cd07377">
    <property type="entry name" value="WHTH_GntR"/>
    <property type="match status" value="1"/>
</dbReference>
<feature type="domain" description="HTH gntR-type" evidence="5">
    <location>
        <begin position="17"/>
        <end position="84"/>
    </location>
</feature>
<dbReference type="EMBL" id="AP025637">
    <property type="protein sequence ID" value="BDG71734.1"/>
    <property type="molecule type" value="Genomic_DNA"/>
</dbReference>
<keyword evidence="2" id="KW-0238">DNA-binding</keyword>
<gene>
    <name evidence="6" type="ORF">Rmf_16630</name>
</gene>
<reference evidence="6 7" key="1">
    <citation type="journal article" date="2016" name="Microbes Environ.">
        <title>Phylogenetically diverse aerobic anoxygenic phototrophic bacteria isolated from epilithic biofilms in Tama river, Japan.</title>
        <authorList>
            <person name="Hirose S."/>
            <person name="Matsuura K."/>
            <person name="Haruta S."/>
        </authorList>
    </citation>
    <scope>NUCLEOTIDE SEQUENCE [LARGE SCALE GENOMIC DNA]</scope>
    <source>
        <strain evidence="6 7">S08</strain>
    </source>
</reference>
<dbReference type="InterPro" id="IPR036388">
    <property type="entry name" value="WH-like_DNA-bd_sf"/>
</dbReference>
<dbReference type="InterPro" id="IPR000524">
    <property type="entry name" value="Tscrpt_reg_HTH_GntR"/>
</dbReference>
<dbReference type="InterPro" id="IPR008920">
    <property type="entry name" value="TF_FadR/GntR_C"/>
</dbReference>
<keyword evidence="1" id="KW-0805">Transcription regulation</keyword>
<evidence type="ECO:0000256" key="2">
    <source>
        <dbReference type="ARBA" id="ARBA00023125"/>
    </source>
</evidence>
<accession>A0ABN6P292</accession>
<dbReference type="SMART" id="SM00345">
    <property type="entry name" value="HTH_GNTR"/>
    <property type="match status" value="1"/>
</dbReference>
<dbReference type="SUPFAM" id="SSF48008">
    <property type="entry name" value="GntR ligand-binding domain-like"/>
    <property type="match status" value="1"/>
</dbReference>
<dbReference type="PROSITE" id="PS50949">
    <property type="entry name" value="HTH_GNTR"/>
    <property type="match status" value="1"/>
</dbReference>
<evidence type="ECO:0000256" key="1">
    <source>
        <dbReference type="ARBA" id="ARBA00023015"/>
    </source>
</evidence>
<dbReference type="PANTHER" id="PTHR43537:SF45">
    <property type="entry name" value="GNTR FAMILY REGULATORY PROTEIN"/>
    <property type="match status" value="1"/>
</dbReference>
<keyword evidence="3" id="KW-0804">Transcription</keyword>
<dbReference type="SUPFAM" id="SSF46785">
    <property type="entry name" value="Winged helix' DNA-binding domain"/>
    <property type="match status" value="1"/>
</dbReference>
<dbReference type="Proteomes" id="UP000831327">
    <property type="component" value="Chromosome"/>
</dbReference>
<dbReference type="InterPro" id="IPR011711">
    <property type="entry name" value="GntR_C"/>
</dbReference>
<evidence type="ECO:0000313" key="6">
    <source>
        <dbReference type="EMBL" id="BDG71734.1"/>
    </source>
</evidence>
<keyword evidence="7" id="KW-1185">Reference proteome</keyword>
<dbReference type="PANTHER" id="PTHR43537">
    <property type="entry name" value="TRANSCRIPTIONAL REGULATOR, GNTR FAMILY"/>
    <property type="match status" value="1"/>
</dbReference>
<evidence type="ECO:0000313" key="7">
    <source>
        <dbReference type="Proteomes" id="UP000831327"/>
    </source>
</evidence>
<evidence type="ECO:0000256" key="3">
    <source>
        <dbReference type="ARBA" id="ARBA00023163"/>
    </source>
</evidence>
<dbReference type="Pfam" id="PF07729">
    <property type="entry name" value="FCD"/>
    <property type="match status" value="1"/>
</dbReference>
<protein>
    <submittedName>
        <fullName evidence="6">GntR family transcriptional regulator</fullName>
    </submittedName>
</protein>
<feature type="region of interest" description="Disordered" evidence="4">
    <location>
        <begin position="220"/>
        <end position="242"/>
    </location>
</feature>
<organism evidence="6 7">
    <name type="scientific">Roseomonas fluvialis</name>
    <dbReference type="NCBI Taxonomy" id="1750527"/>
    <lineage>
        <taxon>Bacteria</taxon>
        <taxon>Pseudomonadati</taxon>
        <taxon>Pseudomonadota</taxon>
        <taxon>Alphaproteobacteria</taxon>
        <taxon>Acetobacterales</taxon>
        <taxon>Roseomonadaceae</taxon>
        <taxon>Roseomonas</taxon>
    </lineage>
</organism>
<dbReference type="Gene3D" id="1.10.10.10">
    <property type="entry name" value="Winged helix-like DNA-binding domain superfamily/Winged helix DNA-binding domain"/>
    <property type="match status" value="1"/>
</dbReference>